<evidence type="ECO:0000313" key="1">
    <source>
        <dbReference type="EMBL" id="GLX85925.1"/>
    </source>
</evidence>
<dbReference type="Pfam" id="PF17957">
    <property type="entry name" value="Big_7"/>
    <property type="match status" value="1"/>
</dbReference>
<dbReference type="InterPro" id="IPR013783">
    <property type="entry name" value="Ig-like_fold"/>
</dbReference>
<keyword evidence="2" id="KW-1185">Reference proteome</keyword>
<dbReference type="Gene3D" id="2.60.40.10">
    <property type="entry name" value="Immunoglobulins"/>
    <property type="match status" value="1"/>
</dbReference>
<sequence length="407" mass="44862">MFVNPRDDDQITTGTSTEPTPGWFRYRTFYINDKPLIVGQQEVILAAGTEQVITSDSIVITDSDDSVHTVEVLEGENYTVVSENTLLTNESFLGELIVNISVNDGTESSEVYPLIVSVKEKPVVEIQSPATNSIIPHTESLISQVLASDPDGEISRVEFKLNDGEWITDHEAPYSVDFGPMPVGSYTLYARAIDNENIASDIAINDFEIKAKVASPIFTPEGGEFEGSINVTIVTETVEATMLYRVGEQGEFSTFPQEGIDISSSSTIYAYAVKEGLIDSEIVTSIYKKPSNITVFQIDNNNLYFELNGQYFHLANINNSWILYEIQEAEWNSLKDSFVESLYSIELGEFGGGAANDFMLLDANALLAVTYVNKGNGYQLKGSGRSVIFIHTDLLGSPVEETEHNND</sequence>
<dbReference type="RefSeq" id="WP_284298482.1">
    <property type="nucleotide sequence ID" value="NZ_BSSV01000004.1"/>
</dbReference>
<evidence type="ECO:0000313" key="2">
    <source>
        <dbReference type="Proteomes" id="UP001157134"/>
    </source>
</evidence>
<dbReference type="Proteomes" id="UP001157134">
    <property type="component" value="Unassembled WGS sequence"/>
</dbReference>
<dbReference type="EMBL" id="BSSV01000004">
    <property type="protein sequence ID" value="GLX85925.1"/>
    <property type="molecule type" value="Genomic_DNA"/>
</dbReference>
<accession>A0ABQ6HEI1</accession>
<proteinExistence type="predicted"/>
<organism evidence="1 2">
    <name type="scientific">Thalassotalea loyana</name>
    <dbReference type="NCBI Taxonomy" id="280483"/>
    <lineage>
        <taxon>Bacteria</taxon>
        <taxon>Pseudomonadati</taxon>
        <taxon>Pseudomonadota</taxon>
        <taxon>Gammaproteobacteria</taxon>
        <taxon>Alteromonadales</taxon>
        <taxon>Colwelliaceae</taxon>
        <taxon>Thalassotalea</taxon>
    </lineage>
</organism>
<name>A0ABQ6HEI1_9GAMM</name>
<reference evidence="1 2" key="1">
    <citation type="submission" date="2023-03" db="EMBL/GenBank/DDBJ databases">
        <title>Thalassotalea loyana LMG 22536T draft genome sequence.</title>
        <authorList>
            <person name="Sawabe T."/>
        </authorList>
    </citation>
    <scope>NUCLEOTIDE SEQUENCE [LARGE SCALE GENOMIC DNA]</scope>
    <source>
        <strain evidence="1 2">LMG 22536</strain>
    </source>
</reference>
<gene>
    <name evidence="1" type="ORF">tloyanaT_21770</name>
</gene>
<protein>
    <submittedName>
        <fullName evidence="1">Uncharacterized protein</fullName>
    </submittedName>
</protein>
<comment type="caution">
    <text evidence="1">The sequence shown here is derived from an EMBL/GenBank/DDBJ whole genome shotgun (WGS) entry which is preliminary data.</text>
</comment>